<accession>A0ABY1CDY7</accession>
<dbReference type="Pfam" id="PF00144">
    <property type="entry name" value="Beta-lactamase"/>
    <property type="match status" value="1"/>
</dbReference>
<evidence type="ECO:0000313" key="6">
    <source>
        <dbReference type="Proteomes" id="UP000198970"/>
    </source>
</evidence>
<dbReference type="Gene3D" id="3.40.710.10">
    <property type="entry name" value="DD-peptidase/beta-lactamase superfamily"/>
    <property type="match status" value="1"/>
</dbReference>
<evidence type="ECO:0000256" key="2">
    <source>
        <dbReference type="ARBA" id="ARBA00023136"/>
    </source>
</evidence>
<dbReference type="InterPro" id="IPR012338">
    <property type="entry name" value="Beta-lactam/transpept-like"/>
</dbReference>
<name>A0ABY1CDY7_9FIRM</name>
<reference evidence="5 6" key="1">
    <citation type="submission" date="2016-10" db="EMBL/GenBank/DDBJ databases">
        <authorList>
            <person name="Varghese N."/>
            <person name="Submissions S."/>
        </authorList>
    </citation>
    <scope>NUCLEOTIDE SEQUENCE [LARGE SCALE GENOMIC DNA]</scope>
    <source>
        <strain evidence="5 6">ATCC 19403</strain>
    </source>
</reference>
<gene>
    <name evidence="5" type="ORF">SAMN02745906_3530</name>
</gene>
<dbReference type="PROSITE" id="PS51257">
    <property type="entry name" value="PROKAR_LIPOPROTEIN"/>
    <property type="match status" value="1"/>
</dbReference>
<dbReference type="PANTHER" id="PTHR46825:SF11">
    <property type="entry name" value="PENICILLIN-BINDING PROTEIN 4"/>
    <property type="match status" value="1"/>
</dbReference>
<dbReference type="SUPFAM" id="SSF56601">
    <property type="entry name" value="beta-lactamase/transpeptidase-like"/>
    <property type="match status" value="1"/>
</dbReference>
<dbReference type="PANTHER" id="PTHR46825">
    <property type="entry name" value="D-ALANYL-D-ALANINE-CARBOXYPEPTIDASE/ENDOPEPTIDASE AMPH"/>
    <property type="match status" value="1"/>
</dbReference>
<keyword evidence="2" id="KW-0472">Membrane</keyword>
<dbReference type="InterPro" id="IPR050491">
    <property type="entry name" value="AmpC-like"/>
</dbReference>
<feature type="chain" id="PRO_5047114161" evidence="3">
    <location>
        <begin position="23"/>
        <end position="683"/>
    </location>
</feature>
<proteinExistence type="predicted"/>
<dbReference type="InterPro" id="IPR001466">
    <property type="entry name" value="Beta-lactam-related"/>
</dbReference>
<dbReference type="RefSeq" id="WP_100043054.1">
    <property type="nucleotide sequence ID" value="NZ_LT630003.1"/>
</dbReference>
<feature type="domain" description="Beta-lactamase-related" evidence="4">
    <location>
        <begin position="38"/>
        <end position="356"/>
    </location>
</feature>
<comment type="subcellular location">
    <subcellularLocation>
        <location evidence="1">Membrane</location>
    </subcellularLocation>
</comment>
<evidence type="ECO:0000313" key="5">
    <source>
        <dbReference type="EMBL" id="SET97093.1"/>
    </source>
</evidence>
<feature type="signal peptide" evidence="3">
    <location>
        <begin position="1"/>
        <end position="22"/>
    </location>
</feature>
<keyword evidence="6" id="KW-1185">Reference proteome</keyword>
<protein>
    <submittedName>
        <fullName evidence="5">CubicO group peptidase, beta-lactamase class C family</fullName>
    </submittedName>
</protein>
<dbReference type="Proteomes" id="UP000198970">
    <property type="component" value="Chromosome I"/>
</dbReference>
<evidence type="ECO:0000256" key="1">
    <source>
        <dbReference type="ARBA" id="ARBA00004370"/>
    </source>
</evidence>
<dbReference type="EMBL" id="LT630003">
    <property type="protein sequence ID" value="SET97093.1"/>
    <property type="molecule type" value="Genomic_DNA"/>
</dbReference>
<sequence length="683" mass="76418">MKRIVSMILAVAMVAVFVIGCAETSPNSFKEEADKIASVMVSDYGATSIQYALIDNGKIFLSGNNGVYSKDNNTPITNQTMYGIASLSKMYVSAATMMLVDWGKIDLDNPLTEYIPEFKMSDERYKKITPRMLLNHSSGLYGSHYHNATSFNVKDTSVQDNLLLTLQDEKLHSTPGEFSVYCNDGFQLLEILVERVSKISYSEFLDQYISQPLNLENTKTPLDEFDREKLVKLYNPMFEKELPTMNINLLGTGGLYSTAEEICRFSEVLMGKKESILSKESAAIMQSEEYKKGIWVSDDQNITGYGLGWDSTNLWPFSDYNIKAVAKGGDGSYHSSLVALPEHNIAMAVVSSGGSSLYNQILASNILLKVLKDKGVIEEIKPNLTFTTPVPVEIPKELLKYSGIYGVGTIAGRTYEIEFENNGFTIPEGFDGMVPAQKFIYVGNMEFKNESGTATATFREAKNKETYLQVKECMDFPGLGQVISTDFQSVKLPQNTLEQDVLKAWELRDGKKYFALLEKPNSDMYLTPISMINKIVFDAKNGYVQGCKVIDKNNAISVVEIPVMNGRDLTDLCFYQENGIEYLKTIDMTYINEDFVKPLEGTKSQTVSIEANGHSKWFKIDEKSKHKNMEVTGPKDTVFAIYNEKDECVNLSTISGVNTWKLPENGMVVFSGKPNDIFNITLK</sequence>
<evidence type="ECO:0000259" key="4">
    <source>
        <dbReference type="Pfam" id="PF00144"/>
    </source>
</evidence>
<organism evidence="5 6">
    <name type="scientific">Lacrimispora sphenoides JCM 1415</name>
    <dbReference type="NCBI Taxonomy" id="1297793"/>
    <lineage>
        <taxon>Bacteria</taxon>
        <taxon>Bacillati</taxon>
        <taxon>Bacillota</taxon>
        <taxon>Clostridia</taxon>
        <taxon>Lachnospirales</taxon>
        <taxon>Lachnospiraceae</taxon>
        <taxon>Lacrimispora</taxon>
    </lineage>
</organism>
<keyword evidence="3" id="KW-0732">Signal</keyword>
<evidence type="ECO:0000256" key="3">
    <source>
        <dbReference type="SAM" id="SignalP"/>
    </source>
</evidence>